<accession>T1C7C5</accession>
<dbReference type="EMBL" id="AUZY01004736">
    <property type="protein sequence ID" value="EQD62015.1"/>
    <property type="molecule type" value="Genomic_DNA"/>
</dbReference>
<dbReference type="GO" id="GO:0005524">
    <property type="term" value="F:ATP binding"/>
    <property type="evidence" value="ECO:0007669"/>
    <property type="project" value="UniProtKB-KW"/>
</dbReference>
<keyword evidence="2" id="KW-0547">Nucleotide-binding</keyword>
<dbReference type="GO" id="GO:0016887">
    <property type="term" value="F:ATP hydrolysis activity"/>
    <property type="evidence" value="ECO:0007669"/>
    <property type="project" value="InterPro"/>
</dbReference>
<evidence type="ECO:0000256" key="2">
    <source>
        <dbReference type="ARBA" id="ARBA00022741"/>
    </source>
</evidence>
<dbReference type="AlphaFoldDB" id="T1C7C5"/>
<proteinExistence type="predicted"/>
<dbReference type="Pfam" id="PF00005">
    <property type="entry name" value="ABC_tran"/>
    <property type="match status" value="1"/>
</dbReference>
<dbReference type="SMART" id="SM00382">
    <property type="entry name" value="AAA"/>
    <property type="match status" value="1"/>
</dbReference>
<keyword evidence="3" id="KW-0067">ATP-binding</keyword>
<dbReference type="Gene3D" id="3.40.50.300">
    <property type="entry name" value="P-loop containing nucleotide triphosphate hydrolases"/>
    <property type="match status" value="1"/>
</dbReference>
<dbReference type="InterPro" id="IPR050763">
    <property type="entry name" value="ABC_transporter_ATP-binding"/>
</dbReference>
<name>T1C7C5_9ZZZZ</name>
<dbReference type="PROSITE" id="PS50893">
    <property type="entry name" value="ABC_TRANSPORTER_2"/>
    <property type="match status" value="1"/>
</dbReference>
<keyword evidence="1" id="KW-0813">Transport</keyword>
<dbReference type="PANTHER" id="PTHR42711">
    <property type="entry name" value="ABC TRANSPORTER ATP-BINDING PROTEIN"/>
    <property type="match status" value="1"/>
</dbReference>
<reference evidence="5" key="2">
    <citation type="journal article" date="2014" name="ISME J.">
        <title>Microbial stratification in low pH oxic and suboxic macroscopic growths along an acid mine drainage.</title>
        <authorList>
            <person name="Mendez-Garcia C."/>
            <person name="Mesa V."/>
            <person name="Sprenger R.R."/>
            <person name="Richter M."/>
            <person name="Diez M.S."/>
            <person name="Solano J."/>
            <person name="Bargiela R."/>
            <person name="Golyshina O.V."/>
            <person name="Manteca A."/>
            <person name="Ramos J.L."/>
            <person name="Gallego J.R."/>
            <person name="Llorente I."/>
            <person name="Martins Dos Santos V.A."/>
            <person name="Jensen O.N."/>
            <person name="Pelaez A.I."/>
            <person name="Sanchez J."/>
            <person name="Ferrer M."/>
        </authorList>
    </citation>
    <scope>NUCLEOTIDE SEQUENCE</scope>
</reference>
<evidence type="ECO:0000256" key="1">
    <source>
        <dbReference type="ARBA" id="ARBA00022448"/>
    </source>
</evidence>
<dbReference type="InterPro" id="IPR017871">
    <property type="entry name" value="ABC_transporter-like_CS"/>
</dbReference>
<dbReference type="PROSITE" id="PS00211">
    <property type="entry name" value="ABC_TRANSPORTER_1"/>
    <property type="match status" value="1"/>
</dbReference>
<evidence type="ECO:0000259" key="4">
    <source>
        <dbReference type="PROSITE" id="PS50893"/>
    </source>
</evidence>
<evidence type="ECO:0000313" key="5">
    <source>
        <dbReference type="EMBL" id="EQD62015.1"/>
    </source>
</evidence>
<gene>
    <name evidence="5" type="ORF">B1B_07449</name>
</gene>
<dbReference type="InterPro" id="IPR027417">
    <property type="entry name" value="P-loop_NTPase"/>
</dbReference>
<evidence type="ECO:0000256" key="3">
    <source>
        <dbReference type="ARBA" id="ARBA00022840"/>
    </source>
</evidence>
<dbReference type="PANTHER" id="PTHR42711:SF18">
    <property type="entry name" value="ABC TRANSPORTER, ATP-BINDING PROTEIN"/>
    <property type="match status" value="1"/>
</dbReference>
<dbReference type="SUPFAM" id="SSF52540">
    <property type="entry name" value="P-loop containing nucleoside triphosphate hydrolases"/>
    <property type="match status" value="1"/>
</dbReference>
<feature type="domain" description="ABC transporter" evidence="4">
    <location>
        <begin position="6"/>
        <end position="236"/>
    </location>
</feature>
<dbReference type="InterPro" id="IPR003593">
    <property type="entry name" value="AAA+_ATPase"/>
</dbReference>
<dbReference type="InterPro" id="IPR003439">
    <property type="entry name" value="ABC_transporter-like_ATP-bd"/>
</dbReference>
<dbReference type="CDD" id="cd03230">
    <property type="entry name" value="ABC_DR_subfamily_A"/>
    <property type="match status" value="1"/>
</dbReference>
<sequence length="319" mass="35351">MADPVVQAEDLRHSYDGMRFALDGVSFTVRKGEVFGLLGKNGAGKSTLIKAMTTLIRPSSGTLRILGMDPAKEGKKIRARIGVVQQGESFDFTTVEGNFDVYGVLWGIPRAERRQRREALIQKFGLEDIRRQRSFDISGGQKRRVQVAREFIHDMDILFLDEPTVGMDVIMRRTLLDSIREEVKGGLTVVFTTHNLEEADYVCDRIAVIDEGKLLVLDEVENLKRLYGGKKTIDLTIDMGSAARFIPALTQGLGPGTSVTPEGDSMVILTDDPKDSLAKILELSQKMGVQLEWISVRKNTLEDVFLRSVNHGGEPLGSA</sequence>
<reference evidence="5" key="1">
    <citation type="submission" date="2013-08" db="EMBL/GenBank/DDBJ databases">
        <authorList>
            <person name="Mendez C."/>
            <person name="Richter M."/>
            <person name="Ferrer M."/>
            <person name="Sanchez J."/>
        </authorList>
    </citation>
    <scope>NUCLEOTIDE SEQUENCE</scope>
</reference>
<organism evidence="5">
    <name type="scientific">mine drainage metagenome</name>
    <dbReference type="NCBI Taxonomy" id="410659"/>
    <lineage>
        <taxon>unclassified sequences</taxon>
        <taxon>metagenomes</taxon>
        <taxon>ecological metagenomes</taxon>
    </lineage>
</organism>
<comment type="caution">
    <text evidence="5">The sequence shown here is derived from an EMBL/GenBank/DDBJ whole genome shotgun (WGS) entry which is preliminary data.</text>
</comment>
<protein>
    <submittedName>
        <fullName evidence="5">Daunorubicin resistance ABC transporter ATPase subunit</fullName>
    </submittedName>
</protein>